<dbReference type="EMBL" id="JAMDMM010000029">
    <property type="protein sequence ID" value="MCY9608764.1"/>
    <property type="molecule type" value="Genomic_DNA"/>
</dbReference>
<dbReference type="SUPFAM" id="SSF50022">
    <property type="entry name" value="ISP domain"/>
    <property type="match status" value="1"/>
</dbReference>
<organism evidence="9 10">
    <name type="scientific">Paenibacillus thiaminolyticus</name>
    <name type="common">Bacillus thiaminolyticus</name>
    <dbReference type="NCBI Taxonomy" id="49283"/>
    <lineage>
        <taxon>Bacteria</taxon>
        <taxon>Bacillati</taxon>
        <taxon>Bacillota</taxon>
        <taxon>Bacilli</taxon>
        <taxon>Bacillales</taxon>
        <taxon>Paenibacillaceae</taxon>
        <taxon>Paenibacillus</taxon>
    </lineage>
</organism>
<dbReference type="AlphaFoldDB" id="A0AAP9IZY4"/>
<evidence type="ECO:0000256" key="4">
    <source>
        <dbReference type="ARBA" id="ARBA00023014"/>
    </source>
</evidence>
<dbReference type="PANTHER" id="PTHR21496:SF0">
    <property type="entry name" value="RIESKE DOMAIN-CONTAINING PROTEIN"/>
    <property type="match status" value="1"/>
</dbReference>
<protein>
    <submittedName>
        <fullName evidence="9">Rieske (2Fe-2S) protein</fullName>
    </submittedName>
</protein>
<keyword evidence="3" id="KW-0408">Iron</keyword>
<evidence type="ECO:0000313" key="10">
    <source>
        <dbReference type="Proteomes" id="UP000315377"/>
    </source>
</evidence>
<dbReference type="Gene3D" id="2.102.10.10">
    <property type="entry name" value="Rieske [2Fe-2S] iron-sulphur domain"/>
    <property type="match status" value="1"/>
</dbReference>
<evidence type="ECO:0000313" key="9">
    <source>
        <dbReference type="EMBL" id="QDM42772.1"/>
    </source>
</evidence>
<accession>A0AAP9IZY4</accession>
<dbReference type="Proteomes" id="UP001209276">
    <property type="component" value="Unassembled WGS sequence"/>
</dbReference>
<keyword evidence="11" id="KW-1185">Reference proteome</keyword>
<dbReference type="EMBL" id="CP041405">
    <property type="protein sequence ID" value="QDM42772.1"/>
    <property type="molecule type" value="Genomic_DNA"/>
</dbReference>
<evidence type="ECO:0000256" key="3">
    <source>
        <dbReference type="ARBA" id="ARBA00023004"/>
    </source>
</evidence>
<reference evidence="9 10" key="1">
    <citation type="submission" date="2019-07" db="EMBL/GenBank/DDBJ databases">
        <title>Paenibacillus thiaminolyticus NRRL B-4156.</title>
        <authorList>
            <person name="Hehnly C."/>
            <person name="Zhang L."/>
        </authorList>
    </citation>
    <scope>NUCLEOTIDE SEQUENCE [LARGE SCALE GENOMIC DNA]</scope>
    <source>
        <strain evidence="9 10">NRRL B-4156</strain>
    </source>
</reference>
<evidence type="ECO:0000256" key="2">
    <source>
        <dbReference type="ARBA" id="ARBA00022723"/>
    </source>
</evidence>
<dbReference type="PROSITE" id="PS51296">
    <property type="entry name" value="RIESKE"/>
    <property type="match status" value="1"/>
</dbReference>
<dbReference type="RefSeq" id="WP_087441710.1">
    <property type="nucleotide sequence ID" value="NZ_CABMNB010000022.1"/>
</dbReference>
<evidence type="ECO:0000313" key="11">
    <source>
        <dbReference type="Proteomes" id="UP001209276"/>
    </source>
</evidence>
<evidence type="ECO:0000313" key="8">
    <source>
        <dbReference type="EMBL" id="MCY9608764.1"/>
    </source>
</evidence>
<dbReference type="GO" id="GO:0046872">
    <property type="term" value="F:metal ion binding"/>
    <property type="evidence" value="ECO:0007669"/>
    <property type="project" value="UniProtKB-KW"/>
</dbReference>
<feature type="domain" description="Rieske" evidence="7">
    <location>
        <begin position="4"/>
        <end position="96"/>
    </location>
</feature>
<dbReference type="InterPro" id="IPR036922">
    <property type="entry name" value="Rieske_2Fe-2S_sf"/>
</dbReference>
<dbReference type="InterPro" id="IPR017941">
    <property type="entry name" value="Rieske_2Fe-2S"/>
</dbReference>
<name>A0AAP9IZY4_PANTH</name>
<evidence type="ECO:0000256" key="5">
    <source>
        <dbReference type="ARBA" id="ARBA00034078"/>
    </source>
</evidence>
<evidence type="ECO:0000259" key="7">
    <source>
        <dbReference type="PROSITE" id="PS51296"/>
    </source>
</evidence>
<evidence type="ECO:0000256" key="6">
    <source>
        <dbReference type="ARBA" id="ARBA00038001"/>
    </source>
</evidence>
<comment type="similarity">
    <text evidence="6">Belongs to the bacterial ring-hydroxylating dioxygenase ferredoxin component family.</text>
</comment>
<reference evidence="8 11" key="2">
    <citation type="submission" date="2022-05" db="EMBL/GenBank/DDBJ databases">
        <title>Genome Sequencing of Bee-Associated Microbes.</title>
        <authorList>
            <person name="Dunlap C."/>
        </authorList>
    </citation>
    <scope>NUCLEOTIDE SEQUENCE [LARGE SCALE GENOMIC DNA]</scope>
    <source>
        <strain evidence="8 11">NRRL B-14613</strain>
    </source>
</reference>
<keyword evidence="2" id="KW-0479">Metal-binding</keyword>
<dbReference type="PANTHER" id="PTHR21496">
    <property type="entry name" value="FERREDOXIN-RELATED"/>
    <property type="match status" value="1"/>
</dbReference>
<evidence type="ECO:0000256" key="1">
    <source>
        <dbReference type="ARBA" id="ARBA00022714"/>
    </source>
</evidence>
<comment type="cofactor">
    <cofactor evidence="5">
        <name>[2Fe-2S] cluster</name>
        <dbReference type="ChEBI" id="CHEBI:190135"/>
    </cofactor>
</comment>
<dbReference type="GO" id="GO:0004497">
    <property type="term" value="F:monooxygenase activity"/>
    <property type="evidence" value="ECO:0007669"/>
    <property type="project" value="UniProtKB-ARBA"/>
</dbReference>
<keyword evidence="1" id="KW-0001">2Fe-2S</keyword>
<dbReference type="GO" id="GO:0016705">
    <property type="term" value="F:oxidoreductase activity, acting on paired donors, with incorporation or reduction of molecular oxygen"/>
    <property type="evidence" value="ECO:0007669"/>
    <property type="project" value="UniProtKB-ARBA"/>
</dbReference>
<sequence length="590" mass="65638">MTDWLLAGTWEELQEQGAKVIKGGIAVFVHADEVYAVDNRCPHMGFPLHMGSLCDGILTCHWHHARFDVCSGGTLDPWADDVPVHRVKVEQGSVWVDPRPQVASCVEKQLRRLREGMEQNLSLVIAKSVVALVESGVPAADIARVGVEFGTTYRSAGWSSGLTILAAMVNVLPKLDKYGRILALYHGLASVARDCAGQPARFLQQPLPETEQQATEHLSAWYRRCMEVRDVRGAERVLASAIASGMEPNGLMSMMMTAVTDHFYMDGGHTLDFHNKAFEILQHIGSDSAVRVLSSLVPLPARAARSEELQHWQSPVNLVDPLREAFRELEGMTWSAAETPASTGGTPQEAEEEEQQLLALLLGDQPLQTIEALTHALRTGRSPVRLAQIIALAAAERITRFHTQNEFGDWITVLHTFTHAHAVHETLRRSANVFTVRAIYYAAVTVYLDRFLNVPAARRPNGEHAEANPNSTDPGWLLKLLDRQQQVAEAGEWLAQYLRQNGDIDALFNTLGHALLREDAEFHSYQMYEAASAEYDRWDTESGPLAAQAKQTMLLALTRYLAAHSPTARELPHTARIAWRLHRGEKLFEE</sequence>
<dbReference type="GeneID" id="76995162"/>
<dbReference type="Pfam" id="PF00355">
    <property type="entry name" value="Rieske"/>
    <property type="match status" value="1"/>
</dbReference>
<dbReference type="Proteomes" id="UP000315377">
    <property type="component" value="Chromosome"/>
</dbReference>
<dbReference type="GO" id="GO:0051537">
    <property type="term" value="F:2 iron, 2 sulfur cluster binding"/>
    <property type="evidence" value="ECO:0007669"/>
    <property type="project" value="UniProtKB-KW"/>
</dbReference>
<gene>
    <name evidence="9" type="ORF">FLT43_04135</name>
    <name evidence="8" type="ORF">M5W83_16605</name>
</gene>
<proteinExistence type="inferred from homology"/>
<keyword evidence="4" id="KW-0411">Iron-sulfur</keyword>